<dbReference type="PANTHER" id="PTHR33969">
    <property type="entry name" value="SEGREGATION AND CONDENSATION PROTEIN A"/>
    <property type="match status" value="1"/>
</dbReference>
<sequence>MDVQYILLRIQSDPARAAGRLAGGGSAQPPTRARLQIFRKIRLDHLIDSDRDPFRFGLFHGFGLYRYPRLYSGFCREYRSVADHGVLGADFLMVKDPAEKFESVVDYTTVLDNFEGPLDLLLFLIKQEQIEIKDIFVSKVTEQFLLYMQGLPYIDIDKASEYLNIAAAILDIKAKSLVPSVVEMEPEEESSEQTLIRALEEYKLLKEESAKLKELETIGYFYKEPDKNVGEAKIVYKDFNLDGLLKAFTELMIRQEALSREKGVQREIPKDVYTIPDRANYICDTVKERGTVGFDELFTPYSSKNEIITTFQALLELLKYQFIKVEQGGVFEKILIKYNTERSEDETIGDLGEFE</sequence>
<evidence type="ECO:0000256" key="3">
    <source>
        <dbReference type="SAM" id="Coils"/>
    </source>
</evidence>
<evidence type="ECO:0000313" key="4">
    <source>
        <dbReference type="EMBL" id="RXZ57911.1"/>
    </source>
</evidence>
<dbReference type="Gene3D" id="1.10.10.580">
    <property type="entry name" value="Structural maintenance of chromosome 1. Chain E"/>
    <property type="match status" value="1"/>
</dbReference>
<keyword evidence="3" id="KW-0175">Coiled coil</keyword>
<keyword evidence="1" id="KW-0159">Chromosome partition</keyword>
<keyword evidence="5" id="KW-1185">Reference proteome</keyword>
<comment type="caution">
    <text evidence="4">The sequence shown here is derived from an EMBL/GenBank/DDBJ whole genome shotgun (WGS) entry which is preliminary data.</text>
</comment>
<dbReference type="AlphaFoldDB" id="A0A4Q2K709"/>
<evidence type="ECO:0000256" key="1">
    <source>
        <dbReference type="ARBA" id="ARBA00022829"/>
    </source>
</evidence>
<dbReference type="Gene3D" id="6.10.250.2410">
    <property type="match status" value="1"/>
</dbReference>
<name>A0A4Q2K709_9FIRM</name>
<dbReference type="Proteomes" id="UP000291269">
    <property type="component" value="Unassembled WGS sequence"/>
</dbReference>
<feature type="coiled-coil region" evidence="3">
    <location>
        <begin position="188"/>
        <end position="215"/>
    </location>
</feature>
<accession>A0A4Q2K709</accession>
<dbReference type="InterPro" id="IPR023093">
    <property type="entry name" value="ScpA-like_C"/>
</dbReference>
<dbReference type="Pfam" id="PF02616">
    <property type="entry name" value="SMC_ScpA"/>
    <property type="match status" value="1"/>
</dbReference>
<dbReference type="InterPro" id="IPR003768">
    <property type="entry name" value="ScpA"/>
</dbReference>
<evidence type="ECO:0000313" key="5">
    <source>
        <dbReference type="Proteomes" id="UP000291269"/>
    </source>
</evidence>
<reference evidence="4 5" key="1">
    <citation type="journal article" date="2019" name="Gut">
        <title>Antibiotics-induced monodominance of a novel gut bacterial order.</title>
        <authorList>
            <person name="Hildebrand F."/>
            <person name="Moitinho-Silva L."/>
            <person name="Blasche S."/>
            <person name="Jahn M.T."/>
            <person name="Gossmann T.I."/>
            <person name="Heuerta-Cepas J."/>
            <person name="Hercog R."/>
            <person name="Luetge M."/>
            <person name="Bahram M."/>
            <person name="Pryszlak A."/>
            <person name="Alves R.J."/>
            <person name="Waszak S.M."/>
            <person name="Zhu A."/>
            <person name="Ye L."/>
            <person name="Costea P.I."/>
            <person name="Aalvink S."/>
            <person name="Belzer C."/>
            <person name="Forslund S.K."/>
            <person name="Sunagawa S."/>
            <person name="Hentschel U."/>
            <person name="Merten C."/>
            <person name="Patil K.R."/>
            <person name="Benes V."/>
            <person name="Bork P."/>
        </authorList>
    </citation>
    <scope>NUCLEOTIDE SEQUENCE [LARGE SCALE GENOMIC DNA]</scope>
    <source>
        <strain evidence="4 5">HDS1380</strain>
    </source>
</reference>
<dbReference type="OrthoDB" id="9811016at2"/>
<protein>
    <recommendedName>
        <fullName evidence="2">Segregation and condensation protein A</fullName>
    </recommendedName>
</protein>
<dbReference type="EMBL" id="SDOZ01000005">
    <property type="protein sequence ID" value="RXZ57911.1"/>
    <property type="molecule type" value="Genomic_DNA"/>
</dbReference>
<gene>
    <name evidence="4" type="ORF">ESZ91_11200</name>
</gene>
<dbReference type="GO" id="GO:0007059">
    <property type="term" value="P:chromosome segregation"/>
    <property type="evidence" value="ECO:0007669"/>
    <property type="project" value="UniProtKB-KW"/>
</dbReference>
<organism evidence="4 5">
    <name type="scientific">Candidatus Borkfalkia ceftriaxoniphila</name>
    <dbReference type="NCBI Taxonomy" id="2508949"/>
    <lineage>
        <taxon>Bacteria</taxon>
        <taxon>Bacillati</taxon>
        <taxon>Bacillota</taxon>
        <taxon>Clostridia</taxon>
        <taxon>Christensenellales</taxon>
        <taxon>Christensenellaceae</taxon>
        <taxon>Candidatus Borkfalkia</taxon>
    </lineage>
</organism>
<proteinExistence type="predicted"/>
<evidence type="ECO:0000256" key="2">
    <source>
        <dbReference type="ARBA" id="ARBA00044777"/>
    </source>
</evidence>
<dbReference type="PANTHER" id="PTHR33969:SF2">
    <property type="entry name" value="SEGREGATION AND CONDENSATION PROTEIN A"/>
    <property type="match status" value="1"/>
</dbReference>